<evidence type="ECO:0000313" key="3">
    <source>
        <dbReference type="Proteomes" id="UP000605992"/>
    </source>
</evidence>
<dbReference type="AlphaFoldDB" id="A0A8J4DDW5"/>
<evidence type="ECO:0000259" key="1">
    <source>
        <dbReference type="Pfam" id="PF04480"/>
    </source>
</evidence>
<dbReference type="PANTHER" id="PTHR38590">
    <property type="entry name" value="BLL0828 PROTEIN"/>
    <property type="match status" value="1"/>
</dbReference>
<protein>
    <recommendedName>
        <fullName evidence="1">DUF559 domain-containing protein</fullName>
    </recommendedName>
</protein>
<dbReference type="EMBL" id="BOOR01000072">
    <property type="protein sequence ID" value="GII58874.1"/>
    <property type="molecule type" value="Genomic_DNA"/>
</dbReference>
<comment type="caution">
    <text evidence="2">The sequence shown here is derived from an EMBL/GenBank/DDBJ whole genome shotgun (WGS) entry which is preliminary data.</text>
</comment>
<gene>
    <name evidence="2" type="ORF">Pth03_72630</name>
</gene>
<dbReference type="Pfam" id="PF04480">
    <property type="entry name" value="DUF559"/>
    <property type="match status" value="1"/>
</dbReference>
<dbReference type="PANTHER" id="PTHR38590:SF1">
    <property type="entry name" value="BLL0828 PROTEIN"/>
    <property type="match status" value="1"/>
</dbReference>
<keyword evidence="3" id="KW-1185">Reference proteome</keyword>
<name>A0A8J4DDW5_9ACTN</name>
<dbReference type="Gene3D" id="3.40.960.10">
    <property type="entry name" value="VSR Endonuclease"/>
    <property type="match status" value="1"/>
</dbReference>
<sequence length="354" mass="37309">MGLSWAEPPTGRVVRIAGTSARTLALSLEPLPAGAPAVVAYTPPQMPETSTADVVAAVLSELEAAAVALYPAWLPEADGITPGGAGAGAVRAIALQAASATGHFGPFLADLAQRSLTGASSGPAKFSPEVRAAGLARVLAAAYGRTRVAVLVDVPEGLTPAGEQVLVSAFEWLAHHAGLGIWFAGAPLAAADRLEAVTVQLEAVTVPLPGAGPAPLPVRQAEQTPAVRFPAPAGRPHPASTIERRLEKALAACEWAHGREWNHPYQSHALANRILLDLCWLPERCVVEIDGPEHRDPARFEADRRRDVQLQLDGFAVLRFTNDQVSSDVEAVVRQIERFVTGRRNGTFEGTPHD</sequence>
<reference evidence="2" key="1">
    <citation type="submission" date="2021-01" db="EMBL/GenBank/DDBJ databases">
        <title>Whole genome shotgun sequence of Planotetraspora thailandica NBRC 104271.</title>
        <authorList>
            <person name="Komaki H."/>
            <person name="Tamura T."/>
        </authorList>
    </citation>
    <scope>NUCLEOTIDE SEQUENCE</scope>
    <source>
        <strain evidence="2">NBRC 104271</strain>
    </source>
</reference>
<dbReference type="InterPro" id="IPR007569">
    <property type="entry name" value="DUF559"/>
</dbReference>
<dbReference type="Proteomes" id="UP000605992">
    <property type="component" value="Unassembled WGS sequence"/>
</dbReference>
<dbReference type="InterPro" id="IPR011335">
    <property type="entry name" value="Restrct_endonuc-II-like"/>
</dbReference>
<proteinExistence type="predicted"/>
<dbReference type="InterPro" id="IPR047216">
    <property type="entry name" value="Endonuclease_DUF559_bact"/>
</dbReference>
<dbReference type="SUPFAM" id="SSF52980">
    <property type="entry name" value="Restriction endonuclease-like"/>
    <property type="match status" value="1"/>
</dbReference>
<accession>A0A8J4DDW5</accession>
<feature type="domain" description="DUF559" evidence="1">
    <location>
        <begin position="271"/>
        <end position="339"/>
    </location>
</feature>
<organism evidence="2 3">
    <name type="scientific">Planotetraspora thailandica</name>
    <dbReference type="NCBI Taxonomy" id="487172"/>
    <lineage>
        <taxon>Bacteria</taxon>
        <taxon>Bacillati</taxon>
        <taxon>Actinomycetota</taxon>
        <taxon>Actinomycetes</taxon>
        <taxon>Streptosporangiales</taxon>
        <taxon>Streptosporangiaceae</taxon>
        <taxon>Planotetraspora</taxon>
    </lineage>
</organism>
<evidence type="ECO:0000313" key="2">
    <source>
        <dbReference type="EMBL" id="GII58874.1"/>
    </source>
</evidence>